<name>A0A564Y677_HYMDI</name>
<organism evidence="2 3">
    <name type="scientific">Hymenolepis diminuta</name>
    <name type="common">Rat tapeworm</name>
    <dbReference type="NCBI Taxonomy" id="6216"/>
    <lineage>
        <taxon>Eukaryota</taxon>
        <taxon>Metazoa</taxon>
        <taxon>Spiralia</taxon>
        <taxon>Lophotrochozoa</taxon>
        <taxon>Platyhelminthes</taxon>
        <taxon>Cestoda</taxon>
        <taxon>Eucestoda</taxon>
        <taxon>Cyclophyllidea</taxon>
        <taxon>Hymenolepididae</taxon>
        <taxon>Hymenolepis</taxon>
    </lineage>
</organism>
<accession>A0A564Y677</accession>
<feature type="region of interest" description="Disordered" evidence="1">
    <location>
        <begin position="52"/>
        <end position="78"/>
    </location>
</feature>
<keyword evidence="3" id="KW-1185">Reference proteome</keyword>
<gene>
    <name evidence="2" type="ORF">WMSIL1_LOCUS2765</name>
</gene>
<evidence type="ECO:0000313" key="2">
    <source>
        <dbReference type="EMBL" id="VUZ42004.1"/>
    </source>
</evidence>
<evidence type="ECO:0000313" key="3">
    <source>
        <dbReference type="Proteomes" id="UP000321570"/>
    </source>
</evidence>
<proteinExistence type="predicted"/>
<dbReference type="Proteomes" id="UP000321570">
    <property type="component" value="Unassembled WGS sequence"/>
</dbReference>
<dbReference type="AlphaFoldDB" id="A0A564Y677"/>
<sequence length="166" mass="18739">DAYVVVKPPWIDIVANGGKRRSYVFQQDSAPLHKALKARVWMDRQEFSSTCHTTPNLARRGEGRRGEARGGRGEARGGKERLGVVEKEVTKRSHNTKSSSLKGAIARGMEEMNKDHRMKAFSQSLLDLNWRASLSFFVAAFGGLELTKFDFSITVLQIYVQFMIDF</sequence>
<evidence type="ECO:0000256" key="1">
    <source>
        <dbReference type="SAM" id="MobiDB-lite"/>
    </source>
</evidence>
<feature type="compositionally biased region" description="Basic and acidic residues" evidence="1">
    <location>
        <begin position="59"/>
        <end position="78"/>
    </location>
</feature>
<protein>
    <submittedName>
        <fullName evidence="2">Uncharacterized protein</fullName>
    </submittedName>
</protein>
<dbReference type="EMBL" id="CABIJS010000077">
    <property type="protein sequence ID" value="VUZ42004.1"/>
    <property type="molecule type" value="Genomic_DNA"/>
</dbReference>
<reference evidence="2 3" key="1">
    <citation type="submission" date="2019-07" db="EMBL/GenBank/DDBJ databases">
        <authorList>
            <person name="Jastrzebski P J."/>
            <person name="Paukszto L."/>
            <person name="Jastrzebski P J."/>
        </authorList>
    </citation>
    <scope>NUCLEOTIDE SEQUENCE [LARGE SCALE GENOMIC DNA]</scope>
    <source>
        <strain evidence="2 3">WMS-il1</strain>
    </source>
</reference>
<feature type="non-terminal residue" evidence="2">
    <location>
        <position position="1"/>
    </location>
</feature>